<dbReference type="GO" id="GO:0022904">
    <property type="term" value="P:respiratory electron transport chain"/>
    <property type="evidence" value="ECO:0007669"/>
    <property type="project" value="TreeGrafter"/>
</dbReference>
<dbReference type="InterPro" id="IPR009010">
    <property type="entry name" value="Asp_de-COase-like_dom_sf"/>
</dbReference>
<reference evidence="3 4" key="1">
    <citation type="journal article" date="2019" name="Microbiol. Resour. Announc.">
        <title>Complete Genome Sequence of Halomonas sulfidaeris Strain Esulfide1 Isolated from a Metal Sulfide Rock at a Depth of 2,200 Meters, Obtained Using Nanopore Sequencing.</title>
        <authorList>
            <person name="Saito M."/>
            <person name="Nishigata A."/>
            <person name="Galipon J."/>
            <person name="Arakawa K."/>
        </authorList>
    </citation>
    <scope>NUCLEOTIDE SEQUENCE [LARGE SCALE GENOMIC DNA]</scope>
    <source>
        <strain evidence="3 4">ATCC BAA-803</strain>
        <plasmid evidence="4">pbaa-803-a dna</plasmid>
    </source>
</reference>
<dbReference type="PANTHER" id="PTHR43105">
    <property type="entry name" value="RESPIRATORY NITRATE REDUCTASE"/>
    <property type="match status" value="1"/>
</dbReference>
<geneLocation type="plasmid" evidence="4">
    <name>pbaa-803-a dna</name>
</geneLocation>
<dbReference type="PANTHER" id="PTHR43105:SF14">
    <property type="entry name" value="FORMATE DEHYDROGENASE H"/>
    <property type="match status" value="1"/>
</dbReference>
<evidence type="ECO:0000256" key="1">
    <source>
        <dbReference type="ARBA" id="ARBA00023002"/>
    </source>
</evidence>
<dbReference type="InterPro" id="IPR050123">
    <property type="entry name" value="Prok_molybdopt-oxidoreductase"/>
</dbReference>
<feature type="domain" description="Molybdopterin dinucleotide-binding" evidence="2">
    <location>
        <begin position="16"/>
        <end position="98"/>
    </location>
</feature>
<evidence type="ECO:0000313" key="4">
    <source>
        <dbReference type="Proteomes" id="UP000320231"/>
    </source>
</evidence>
<dbReference type="EMBL" id="AP019515">
    <property type="protein sequence ID" value="BBI65538.1"/>
    <property type="molecule type" value="Genomic_DNA"/>
</dbReference>
<accession>A0A455UMI0</accession>
<dbReference type="GO" id="GO:0043546">
    <property type="term" value="F:molybdopterin cofactor binding"/>
    <property type="evidence" value="ECO:0007669"/>
    <property type="project" value="InterPro"/>
</dbReference>
<dbReference type="GO" id="GO:0003954">
    <property type="term" value="F:NADH dehydrogenase activity"/>
    <property type="evidence" value="ECO:0007669"/>
    <property type="project" value="TreeGrafter"/>
</dbReference>
<gene>
    <name evidence="3" type="ORF">HSBAA_PA_1410</name>
</gene>
<dbReference type="GO" id="GO:1990204">
    <property type="term" value="C:oxidoreductase complex"/>
    <property type="evidence" value="ECO:0007669"/>
    <property type="project" value="UniProtKB-ARBA"/>
</dbReference>
<dbReference type="GO" id="GO:0016020">
    <property type="term" value="C:membrane"/>
    <property type="evidence" value="ECO:0007669"/>
    <property type="project" value="TreeGrafter"/>
</dbReference>
<evidence type="ECO:0000259" key="2">
    <source>
        <dbReference type="Pfam" id="PF01568"/>
    </source>
</evidence>
<dbReference type="Pfam" id="PF01568">
    <property type="entry name" value="Molydop_binding"/>
    <property type="match status" value="1"/>
</dbReference>
<dbReference type="SUPFAM" id="SSF50692">
    <property type="entry name" value="ADC-like"/>
    <property type="match status" value="1"/>
</dbReference>
<organism evidence="3 4">
    <name type="scientific">Vreelandella sulfidaeris</name>
    <dbReference type="NCBI Taxonomy" id="115553"/>
    <lineage>
        <taxon>Bacteria</taxon>
        <taxon>Pseudomonadati</taxon>
        <taxon>Pseudomonadota</taxon>
        <taxon>Gammaproteobacteria</taxon>
        <taxon>Oceanospirillales</taxon>
        <taxon>Halomonadaceae</taxon>
        <taxon>Vreelandella</taxon>
    </lineage>
</organism>
<protein>
    <recommendedName>
        <fullName evidence="2">Molybdopterin dinucleotide-binding domain-containing protein</fullName>
    </recommendedName>
</protein>
<dbReference type="InterPro" id="IPR006657">
    <property type="entry name" value="MoPterin_dinucl-bd_dom"/>
</dbReference>
<proteinExistence type="predicted"/>
<sequence length="100" mass="11230">MEWKEPEEATDAEYDLSLDNGRILEQFQGANQTGRSQGIWDQAPHGFVEVSPELAAERGIKEGTWVRITSRRGSIDFPALITDRVAGKTLFMPIHFGKPE</sequence>
<dbReference type="KEGG" id="hsr:HSBAA_PA_1410"/>
<keyword evidence="1" id="KW-0560">Oxidoreductase</keyword>
<dbReference type="Gene3D" id="2.40.40.20">
    <property type="match status" value="1"/>
</dbReference>
<evidence type="ECO:0000313" key="3">
    <source>
        <dbReference type="EMBL" id="BBI65538.1"/>
    </source>
</evidence>
<dbReference type="AlphaFoldDB" id="A0A455UMI0"/>
<keyword evidence="3" id="KW-0614">Plasmid</keyword>
<name>A0A455UMI0_9GAMM</name>
<dbReference type="Proteomes" id="UP000320231">
    <property type="component" value="Plasmid pBAA-803-A"/>
</dbReference>